<keyword evidence="2" id="KW-0012">Acyltransferase</keyword>
<comment type="caution">
    <text evidence="5">The sequence shown here is derived from an EMBL/GenBank/DDBJ whole genome shotgun (WGS) entry which is preliminary data.</text>
</comment>
<protein>
    <recommendedName>
        <fullName evidence="7">Poly-beta-hydroxybutyrate polymerase</fullName>
    </recommendedName>
</protein>
<evidence type="ECO:0000313" key="6">
    <source>
        <dbReference type="Proteomes" id="UP000251341"/>
    </source>
</evidence>
<dbReference type="EMBL" id="NESP01000001">
    <property type="protein sequence ID" value="PUE60637.1"/>
    <property type="molecule type" value="Genomic_DNA"/>
</dbReference>
<evidence type="ECO:0000256" key="2">
    <source>
        <dbReference type="ARBA" id="ARBA00023315"/>
    </source>
</evidence>
<evidence type="ECO:0000259" key="4">
    <source>
        <dbReference type="Pfam" id="PF12551"/>
    </source>
</evidence>
<dbReference type="GO" id="GO:0042619">
    <property type="term" value="P:poly-hydroxybutyrate biosynthetic process"/>
    <property type="evidence" value="ECO:0007669"/>
    <property type="project" value="InterPro"/>
</dbReference>
<accession>A0A315G4M8</accession>
<dbReference type="Pfam" id="PF12551">
    <property type="entry name" value="PHBC_N"/>
    <property type="match status" value="1"/>
</dbReference>
<sequence length="579" mass="64795">MNRPKICDSADPSASDLAFALDRQIEVSLAALTGGLSPISLALASTDWAYHMATSPSLLMCHTLDTWRQTTEAHAAQKDLTADDPRYADANWQTWPFSGAKDMHHMVESWWSKVTQLRGMEHHHQDVMHFFIRQWLDMLSPSNSPALNPTILKTMFDTRGASVAHGMAHAMDDWRDSQGLPRLKKETQFRIGTDVACTPGQVIHRNHLAELIQYTPSTQQVQREPIFIVPSWIMKYYILDLSPMNSMVRYLVDQGHTVFMLSWRNPDASDALLDMRDYLELGVFNNLAVVTERTQGAPIHTVGYCLGGTLLGLAVAALSRPGAIQGAEKIAPVASMTLLASQLDFSNPGELGVFIDEPQVSLLEDIMAEQGFLSGRQMAACFQFLKARDLFWSARIREYWLGQPDVMNDLMFWNADVTRMPASMHSEYLHKFYLHNALALGQYEVDDVPVSLSDIRVPVFAVGTVKDHVTPWQSAYEVSRLTQSEVTFVLASGGHNAGILSPVGATDRSYQQHTMPLNSRIESPQTWQQTAKSVNGSWWPAWHAWLVTHSSGSIPAHQREALDPITQAPGSYVFVRYDD</sequence>
<evidence type="ECO:0008006" key="7">
    <source>
        <dbReference type="Google" id="ProtNLM"/>
    </source>
</evidence>
<evidence type="ECO:0000313" key="5">
    <source>
        <dbReference type="EMBL" id="PUE60637.1"/>
    </source>
</evidence>
<feature type="domain" description="Poly-beta-hydroxybutyrate polymerase N-terminal" evidence="3">
    <location>
        <begin position="84"/>
        <end position="251"/>
    </location>
</feature>
<dbReference type="PANTHER" id="PTHR36837">
    <property type="entry name" value="POLY(3-HYDROXYALKANOATE) POLYMERASE SUBUNIT PHAC"/>
    <property type="match status" value="1"/>
</dbReference>
<feature type="domain" description="Poly-beta-hydroxybutyrate polymerase N-terminal" evidence="4">
    <location>
        <begin position="19"/>
        <end position="57"/>
    </location>
</feature>
<keyword evidence="6" id="KW-1185">Reference proteome</keyword>
<dbReference type="InterPro" id="IPR051321">
    <property type="entry name" value="PHA/PHB_synthase"/>
</dbReference>
<gene>
    <name evidence="5" type="ORF">B9Z44_00615</name>
</gene>
<dbReference type="InterPro" id="IPR029058">
    <property type="entry name" value="AB_hydrolase_fold"/>
</dbReference>
<dbReference type="SUPFAM" id="SSF53474">
    <property type="entry name" value="alpha/beta-Hydrolases"/>
    <property type="match status" value="1"/>
</dbReference>
<dbReference type="InterPro" id="IPR022211">
    <property type="entry name" value="PHBC_N"/>
</dbReference>
<dbReference type="Gene3D" id="3.40.50.1820">
    <property type="entry name" value="alpha/beta hydrolase"/>
    <property type="match status" value="1"/>
</dbReference>
<dbReference type="GO" id="GO:0016746">
    <property type="term" value="F:acyltransferase activity"/>
    <property type="evidence" value="ECO:0007669"/>
    <property type="project" value="UniProtKB-KW"/>
</dbReference>
<organism evidence="5 6">
    <name type="scientific">Limnohabitans curvus</name>
    <dbReference type="NCBI Taxonomy" id="323423"/>
    <lineage>
        <taxon>Bacteria</taxon>
        <taxon>Pseudomonadati</taxon>
        <taxon>Pseudomonadota</taxon>
        <taxon>Betaproteobacteria</taxon>
        <taxon>Burkholderiales</taxon>
        <taxon>Comamonadaceae</taxon>
        <taxon>Limnohabitans</taxon>
    </lineage>
</organism>
<evidence type="ECO:0000259" key="3">
    <source>
        <dbReference type="Pfam" id="PF07167"/>
    </source>
</evidence>
<name>A0A315G4M8_9BURK</name>
<proteinExistence type="predicted"/>
<dbReference type="AlphaFoldDB" id="A0A315G4M8"/>
<dbReference type="InterPro" id="IPR010941">
    <property type="entry name" value="PhaC_N"/>
</dbReference>
<reference evidence="5 6" key="1">
    <citation type="submission" date="2017-04" db="EMBL/GenBank/DDBJ databases">
        <title>Unexpected and diverse lifestyles within the genus Limnohabitans.</title>
        <authorList>
            <person name="Kasalicky V."/>
            <person name="Mehrshad M."/>
            <person name="Andrei S.-A."/>
            <person name="Salcher M."/>
            <person name="Kratochvilova H."/>
            <person name="Simek K."/>
            <person name="Ghai R."/>
        </authorList>
    </citation>
    <scope>NUCLEOTIDE SEQUENCE [LARGE SCALE GENOMIC DNA]</scope>
    <source>
        <strain evidence="5 6">MWH-C5</strain>
    </source>
</reference>
<dbReference type="Proteomes" id="UP000251341">
    <property type="component" value="Unassembled WGS sequence"/>
</dbReference>
<keyword evidence="1" id="KW-0808">Transferase</keyword>
<dbReference type="Pfam" id="PF07167">
    <property type="entry name" value="PhaC_N"/>
    <property type="match status" value="1"/>
</dbReference>
<dbReference type="PANTHER" id="PTHR36837:SF5">
    <property type="entry name" value="POLY-3-HYDROXYBUTYRATE SYNTHASE"/>
    <property type="match status" value="1"/>
</dbReference>
<evidence type="ECO:0000256" key="1">
    <source>
        <dbReference type="ARBA" id="ARBA00022679"/>
    </source>
</evidence>